<evidence type="ECO:0000259" key="4">
    <source>
        <dbReference type="Pfam" id="PF02894"/>
    </source>
</evidence>
<evidence type="ECO:0000256" key="1">
    <source>
        <dbReference type="ARBA" id="ARBA00010928"/>
    </source>
</evidence>
<evidence type="ECO:0000313" key="6">
    <source>
        <dbReference type="Proteomes" id="UP000517694"/>
    </source>
</evidence>
<dbReference type="PANTHER" id="PTHR43377:SF2">
    <property type="entry name" value="BINDING ROSSMANN FOLD OXIDOREDUCTASE, PUTATIVE (AFU_ORTHOLOGUE AFUA_4G00560)-RELATED"/>
    <property type="match status" value="1"/>
</dbReference>
<comment type="similarity">
    <text evidence="1">Belongs to the Gfo/Idh/MocA family.</text>
</comment>
<dbReference type="Proteomes" id="UP000517694">
    <property type="component" value="Unassembled WGS sequence"/>
</dbReference>
<accession>A0A7X1HWZ9</accession>
<sequence length="497" mass="53850">MHRRYAVIGLGHRSQLYVDALLGDWSDTGRLVAFCDTNRTRMDHYNRRVRAAGHPAVPCYGPEDLDTVLASADTVVVTTPDATHAAYVCAALDAGVDVVVEKPLTVDEEGCARIAEAAERSGAQLVVTFNYRYSPRNTAVRELLSAGRIGEVTAVHFEWMLDTVHGADYFRRWHRRRENSGGLLVHKSTHHFDLVNWWLGSHPVQVFAQTDRRFYGDGAAGAARSAAPRPPRAHGAPTLGSDPFLLDLSADPRLKALYLDAEHEDGYHRDLDPFTEGVDIDDTMSVLVRYADRSVLTYSLTAYAPREGYRVAITGTRGRLELEVCERLWTPPGTAIDPTAAGDQDDGGHERLTVQEHWKRPEEITVVRGEGGHGGGDALMLDDVLRRTGADPSGRRAGYRDGLRSVLTGVAADRSARTGAPVALTDEGTRLAPVPPEAAAPAGARRMSHPVRIQVPGHGQEHGPGTGPGAQAPGAGPGTRTQGRNPARGPRPNAERE</sequence>
<name>A0A7X1HWZ9_9ACTN</name>
<feature type="region of interest" description="Disordered" evidence="2">
    <location>
        <begin position="418"/>
        <end position="497"/>
    </location>
</feature>
<dbReference type="EMBL" id="JACMHY010000002">
    <property type="protein sequence ID" value="MBC2864602.1"/>
    <property type="molecule type" value="Genomic_DNA"/>
</dbReference>
<protein>
    <submittedName>
        <fullName evidence="5">Gfo/Idh/MocA family oxidoreductase</fullName>
    </submittedName>
</protein>
<dbReference type="PANTHER" id="PTHR43377">
    <property type="entry name" value="BILIVERDIN REDUCTASE A"/>
    <property type="match status" value="1"/>
</dbReference>
<comment type="caution">
    <text evidence="5">The sequence shown here is derived from an EMBL/GenBank/DDBJ whole genome shotgun (WGS) entry which is preliminary data.</text>
</comment>
<dbReference type="GO" id="GO:0000166">
    <property type="term" value="F:nucleotide binding"/>
    <property type="evidence" value="ECO:0007669"/>
    <property type="project" value="InterPro"/>
</dbReference>
<evidence type="ECO:0000259" key="3">
    <source>
        <dbReference type="Pfam" id="PF01408"/>
    </source>
</evidence>
<dbReference type="SUPFAM" id="SSF55347">
    <property type="entry name" value="Glyceraldehyde-3-phosphate dehydrogenase-like, C-terminal domain"/>
    <property type="match status" value="1"/>
</dbReference>
<dbReference type="Pfam" id="PF02894">
    <property type="entry name" value="GFO_IDH_MocA_C"/>
    <property type="match status" value="1"/>
</dbReference>
<gene>
    <name evidence="5" type="ORF">H1R13_06230</name>
</gene>
<feature type="domain" description="Gfo/Idh/MocA-like oxidoreductase N-terminal" evidence="3">
    <location>
        <begin position="4"/>
        <end position="129"/>
    </location>
</feature>
<dbReference type="InterPro" id="IPR051450">
    <property type="entry name" value="Gfo/Idh/MocA_Oxidoreductases"/>
</dbReference>
<dbReference type="Gene3D" id="3.30.360.10">
    <property type="entry name" value="Dihydrodipicolinate Reductase, domain 2"/>
    <property type="match status" value="1"/>
</dbReference>
<keyword evidence="6" id="KW-1185">Reference proteome</keyword>
<dbReference type="InterPro" id="IPR004104">
    <property type="entry name" value="Gfo/Idh/MocA-like_OxRdtase_C"/>
</dbReference>
<dbReference type="RefSeq" id="WP_159662633.1">
    <property type="nucleotide sequence ID" value="NZ_JACMHY010000002.1"/>
</dbReference>
<evidence type="ECO:0000256" key="2">
    <source>
        <dbReference type="SAM" id="MobiDB-lite"/>
    </source>
</evidence>
<evidence type="ECO:0000313" key="5">
    <source>
        <dbReference type="EMBL" id="MBC2864602.1"/>
    </source>
</evidence>
<reference evidence="5 6" key="1">
    <citation type="submission" date="2020-08" db="EMBL/GenBank/DDBJ databases">
        <title>Whole-Genome Sequence of French Clinical Streptomyces mexicanus Strain Q0842.</title>
        <authorList>
            <person name="Boxberger M."/>
            <person name="La Scola B."/>
        </authorList>
    </citation>
    <scope>NUCLEOTIDE SEQUENCE [LARGE SCALE GENOMIC DNA]</scope>
    <source>
        <strain evidence="5 6">Marseille-Q0842</strain>
    </source>
</reference>
<dbReference type="SUPFAM" id="SSF51735">
    <property type="entry name" value="NAD(P)-binding Rossmann-fold domains"/>
    <property type="match status" value="1"/>
</dbReference>
<dbReference type="Gene3D" id="3.40.50.720">
    <property type="entry name" value="NAD(P)-binding Rossmann-like Domain"/>
    <property type="match status" value="1"/>
</dbReference>
<organism evidence="5 6">
    <name type="scientific">Streptomyces mexicanus</name>
    <dbReference type="NCBI Taxonomy" id="178566"/>
    <lineage>
        <taxon>Bacteria</taxon>
        <taxon>Bacillati</taxon>
        <taxon>Actinomycetota</taxon>
        <taxon>Actinomycetes</taxon>
        <taxon>Kitasatosporales</taxon>
        <taxon>Streptomycetaceae</taxon>
        <taxon>Streptomyces</taxon>
    </lineage>
</organism>
<feature type="domain" description="Gfo/Idh/MocA-like oxidoreductase C-terminal" evidence="4">
    <location>
        <begin position="141"/>
        <end position="424"/>
    </location>
</feature>
<dbReference type="AlphaFoldDB" id="A0A7X1HWZ9"/>
<dbReference type="InterPro" id="IPR000683">
    <property type="entry name" value="Gfo/Idh/MocA-like_OxRdtase_N"/>
</dbReference>
<proteinExistence type="inferred from homology"/>
<dbReference type="Pfam" id="PF01408">
    <property type="entry name" value="GFO_IDH_MocA"/>
    <property type="match status" value="1"/>
</dbReference>
<dbReference type="InterPro" id="IPR036291">
    <property type="entry name" value="NAD(P)-bd_dom_sf"/>
</dbReference>
<dbReference type="OrthoDB" id="103047at2"/>